<feature type="compositionally biased region" description="Basic and acidic residues" evidence="1">
    <location>
        <begin position="337"/>
        <end position="349"/>
    </location>
</feature>
<comment type="caution">
    <text evidence="2">The sequence shown here is derived from an EMBL/GenBank/DDBJ whole genome shotgun (WGS) entry which is preliminary data.</text>
</comment>
<dbReference type="EMBL" id="JAPCXB010000068">
    <property type="protein sequence ID" value="KAJ1610680.1"/>
    <property type="molecule type" value="Genomic_DNA"/>
</dbReference>
<evidence type="ECO:0000313" key="2">
    <source>
        <dbReference type="EMBL" id="KAJ1610680.1"/>
    </source>
</evidence>
<reference evidence="2" key="1">
    <citation type="submission" date="2022-10" db="EMBL/GenBank/DDBJ databases">
        <title>Adaptive evolution leads to modifications in subtelomeric GC content in a zoonotic Cryptosporidium species.</title>
        <authorList>
            <person name="Li J."/>
            <person name="Feng Y."/>
            <person name="Xiao L."/>
        </authorList>
    </citation>
    <scope>NUCLEOTIDE SEQUENCE</scope>
    <source>
        <strain evidence="2">25894</strain>
    </source>
</reference>
<keyword evidence="3" id="KW-1185">Reference proteome</keyword>
<evidence type="ECO:0000313" key="3">
    <source>
        <dbReference type="Proteomes" id="UP001071777"/>
    </source>
</evidence>
<name>A0ABQ8P701_9CRYT</name>
<accession>A0ABQ8P701</accession>
<dbReference type="Proteomes" id="UP001071777">
    <property type="component" value="Unassembled WGS sequence"/>
</dbReference>
<feature type="region of interest" description="Disordered" evidence="1">
    <location>
        <begin position="312"/>
        <end position="349"/>
    </location>
</feature>
<proteinExistence type="predicted"/>
<evidence type="ECO:0000256" key="1">
    <source>
        <dbReference type="SAM" id="MobiDB-lite"/>
    </source>
</evidence>
<organism evidence="2 3">
    <name type="scientific">Cryptosporidium canis</name>
    <dbReference type="NCBI Taxonomy" id="195482"/>
    <lineage>
        <taxon>Eukaryota</taxon>
        <taxon>Sar</taxon>
        <taxon>Alveolata</taxon>
        <taxon>Apicomplexa</taxon>
        <taxon>Conoidasida</taxon>
        <taxon>Coccidia</taxon>
        <taxon>Eucoccidiorida</taxon>
        <taxon>Eimeriorina</taxon>
        <taxon>Cryptosporidiidae</taxon>
        <taxon>Cryptosporidium</taxon>
    </lineage>
</organism>
<protein>
    <submittedName>
        <fullName evidence="2">Uncharacterized protein</fullName>
    </submittedName>
</protein>
<gene>
    <name evidence="2" type="ORF">OJ252_1807</name>
</gene>
<sequence>MDVLHMSNTCKLQFKINNLFVWKLVRISSKLLFRMFQLRSGPPTSRGASEFSTPNAFSQRTSQVPQYSQRVNPLMCCNPQINNSMPINQAPPSRMISAAGLNVQSVNAPSRLVTGASITPAAIVAAPERQVTEPLQHKQTFIYGGSETMEPEDCGWLEPIRLKVHAMEVQQYINPSNPDASPPFIYNVDHLMECVEIPENWAPESITGVAALTFENLNTNPPVIQHPLRLESDGSMNGTNNPYIQPIRYHVERIKDKECPEKLEKIVESEQNVITEENNEKETSAPSTGFLSTIFGKIRNGVKLASEQHKTIVESNEESLGGGSELNVETSEIEISNTEHDSTAEENKS</sequence>